<organism evidence="1 2">
    <name type="scientific">Trypanosoma rangeli</name>
    <dbReference type="NCBI Taxonomy" id="5698"/>
    <lineage>
        <taxon>Eukaryota</taxon>
        <taxon>Discoba</taxon>
        <taxon>Euglenozoa</taxon>
        <taxon>Kinetoplastea</taxon>
        <taxon>Metakinetoplastina</taxon>
        <taxon>Trypanosomatida</taxon>
        <taxon>Trypanosomatidae</taxon>
        <taxon>Trypanosoma</taxon>
        <taxon>Herpetosoma</taxon>
    </lineage>
</organism>
<protein>
    <submittedName>
        <fullName evidence="1">Uncharacterized protein</fullName>
    </submittedName>
</protein>
<keyword evidence="2" id="KW-1185">Reference proteome</keyword>
<dbReference type="GeneID" id="40329550"/>
<evidence type="ECO:0000313" key="2">
    <source>
        <dbReference type="Proteomes" id="UP000283634"/>
    </source>
</evidence>
<dbReference type="RefSeq" id="XP_029237583.1">
    <property type="nucleotide sequence ID" value="XM_029382490.1"/>
</dbReference>
<proteinExistence type="predicted"/>
<dbReference type="Proteomes" id="UP000283634">
    <property type="component" value="Unassembled WGS sequence"/>
</dbReference>
<accession>A0A422NE00</accession>
<name>A0A422NE00_TRYRA</name>
<reference evidence="1 2" key="1">
    <citation type="journal article" date="2018" name="BMC Genomics">
        <title>Genomic comparison of Trypanosoma conorhini and Trypanosoma rangeli to Trypanosoma cruzi strains of high and low virulence.</title>
        <authorList>
            <person name="Bradwell K.R."/>
            <person name="Koparde V.N."/>
            <person name="Matveyev A.V."/>
            <person name="Serrano M.G."/>
            <person name="Alves J.M."/>
            <person name="Parikh H."/>
            <person name="Huang B."/>
            <person name="Lee V."/>
            <person name="Espinosa-Alvarez O."/>
            <person name="Ortiz P.A."/>
            <person name="Costa-Martins A.G."/>
            <person name="Teixeira M.M."/>
            <person name="Buck G.A."/>
        </authorList>
    </citation>
    <scope>NUCLEOTIDE SEQUENCE [LARGE SCALE GENOMIC DNA]</scope>
    <source>
        <strain evidence="1 2">AM80</strain>
    </source>
</reference>
<dbReference type="EMBL" id="MKGL01000191">
    <property type="protein sequence ID" value="RNF03559.1"/>
    <property type="molecule type" value="Genomic_DNA"/>
</dbReference>
<comment type="caution">
    <text evidence="1">The sequence shown here is derived from an EMBL/GenBank/DDBJ whole genome shotgun (WGS) entry which is preliminary data.</text>
</comment>
<evidence type="ECO:0000313" key="1">
    <source>
        <dbReference type="EMBL" id="RNF03559.1"/>
    </source>
</evidence>
<sequence length="150" mass="17250">MFHSAMTPNFSHSHLRAWTRQCYALQMRVFFFFVSARIVTVPGSSSRELSLTHCEAADVVVHFADTQDKFSLPWLEGRVDVVVVGSRLGQGAEGIGLSIARHSWRRQQQLFVLLKVDDGVPRQVVFLREVRRFLRHSDDILRSSNLLWLL</sequence>
<gene>
    <name evidence="1" type="ORF">TraAM80_05617</name>
</gene>
<dbReference type="AlphaFoldDB" id="A0A422NE00"/>